<dbReference type="InterPro" id="IPR000914">
    <property type="entry name" value="SBP_5_dom"/>
</dbReference>
<proteinExistence type="predicted"/>
<dbReference type="Gene3D" id="3.90.76.10">
    <property type="entry name" value="Dipeptide-binding Protein, Domain 1"/>
    <property type="match status" value="1"/>
</dbReference>
<keyword evidence="3" id="KW-1185">Reference proteome</keyword>
<dbReference type="GO" id="GO:1904680">
    <property type="term" value="F:peptide transmembrane transporter activity"/>
    <property type="evidence" value="ECO:0007669"/>
    <property type="project" value="TreeGrafter"/>
</dbReference>
<dbReference type="SUPFAM" id="SSF53850">
    <property type="entry name" value="Periplasmic binding protein-like II"/>
    <property type="match status" value="1"/>
</dbReference>
<dbReference type="GO" id="GO:0015833">
    <property type="term" value="P:peptide transport"/>
    <property type="evidence" value="ECO:0007669"/>
    <property type="project" value="TreeGrafter"/>
</dbReference>
<dbReference type="InterPro" id="IPR011990">
    <property type="entry name" value="TPR-like_helical_dom_sf"/>
</dbReference>
<sequence>MCVAWAVVWGAAGQGSCFAQEEIEVVEPPLIDQQPFDLITLKPAAGGDSVKVLTLPFPGRVVPSNPKETEKLPVVLVRFQERKYEVLWRDIERVELYEQRIYQQALDAMENKDFIGAFQNLSFLMKNYPGMRQLESLRQEFLFRSAVELYTSGALPQTLSALEELKETAPGYRAAAVNGALSRVADSMMGEYLKNGDLSSAKKILKRLNDQYGASLPVVKQWQAKLEAMAQAKRREAVALMEAQDYRAARKAAVDMLSILPDLKEAQDLINEINRIHPMVRVGVMQRSRELDPASLVNWPARRAGSLVYQSLFDFVESGPEGGKYRFALGTYALSDDRQQLILSLDPSLESNINAYDLAQILLERAELDSDDYDASWAAIFRSVSVPSSQQVLVQLKRPNVLPHALLQWTIPAGEGDASEPQESKLPGEYRIATQDETETSFKIRPAAAQRGAPVEIVEVFYTDPKLAVNDLLRGEIDLLDQLYPADAKRLAADPRLRVAAYSLPTTHMLIPVSDDPYVQNTKFRRALLYATNREAMLTGELLNSQDWDDGRLVSGPFPLGNGESDPLAYAYNPEVKPIEYSPQLAKLLVVMAEKELDKAAEKQHKPTPERKQLVIACPDFEFARVAVQGMIQQWQNVGIAAEMLVLPPGESVDESIECDFVYVITTMWEPATDIERLLGGDGIATSDNPFIVQALEQLRAARNWREVRDAMQNLHQLIDYHLPVLPLWQVTDRFAVSRYVEGLEGRPVSLYQDVDAWRVNLGIEKTLGR</sequence>
<dbReference type="EMBL" id="CP036298">
    <property type="protein sequence ID" value="QDV27357.1"/>
    <property type="molecule type" value="Genomic_DNA"/>
</dbReference>
<dbReference type="PANTHER" id="PTHR30290">
    <property type="entry name" value="PERIPLASMIC BINDING COMPONENT OF ABC TRANSPORTER"/>
    <property type="match status" value="1"/>
</dbReference>
<reference evidence="2 3" key="1">
    <citation type="submission" date="2019-02" db="EMBL/GenBank/DDBJ databases">
        <title>Deep-cultivation of Planctomycetes and their phenomic and genomic characterization uncovers novel biology.</title>
        <authorList>
            <person name="Wiegand S."/>
            <person name="Jogler M."/>
            <person name="Boedeker C."/>
            <person name="Pinto D."/>
            <person name="Vollmers J."/>
            <person name="Rivas-Marin E."/>
            <person name="Kohn T."/>
            <person name="Peeters S.H."/>
            <person name="Heuer A."/>
            <person name="Rast P."/>
            <person name="Oberbeckmann S."/>
            <person name="Bunk B."/>
            <person name="Jeske O."/>
            <person name="Meyerdierks A."/>
            <person name="Storesund J.E."/>
            <person name="Kallscheuer N."/>
            <person name="Luecker S."/>
            <person name="Lage O.M."/>
            <person name="Pohl T."/>
            <person name="Merkel B.J."/>
            <person name="Hornburger P."/>
            <person name="Mueller R.-W."/>
            <person name="Bruemmer F."/>
            <person name="Labrenz M."/>
            <person name="Spormann A.M."/>
            <person name="Op den Camp H."/>
            <person name="Overmann J."/>
            <person name="Amann R."/>
            <person name="Jetten M.S.M."/>
            <person name="Mascher T."/>
            <person name="Medema M.H."/>
            <person name="Devos D.P."/>
            <person name="Kaster A.-K."/>
            <person name="Ovreas L."/>
            <person name="Rohde M."/>
            <person name="Galperin M.Y."/>
            <person name="Jogler C."/>
        </authorList>
    </citation>
    <scope>NUCLEOTIDE SEQUENCE [LARGE SCALE GENOMIC DNA]</scope>
    <source>
        <strain evidence="2 3">Q31a</strain>
    </source>
</reference>
<evidence type="ECO:0000313" key="2">
    <source>
        <dbReference type="EMBL" id="QDV27357.1"/>
    </source>
</evidence>
<dbReference type="PANTHER" id="PTHR30290:SF83">
    <property type="entry name" value="ABC TRANSPORTER SUBSTRATE-BINDING PROTEIN"/>
    <property type="match status" value="1"/>
</dbReference>
<name>A0A518GFL6_9BACT</name>
<feature type="domain" description="Solute-binding protein family 5" evidence="1">
    <location>
        <begin position="370"/>
        <end position="649"/>
    </location>
</feature>
<evidence type="ECO:0000313" key="3">
    <source>
        <dbReference type="Proteomes" id="UP000318017"/>
    </source>
</evidence>
<dbReference type="AlphaFoldDB" id="A0A518GFL6"/>
<dbReference type="Gene3D" id="1.25.40.10">
    <property type="entry name" value="Tetratricopeptide repeat domain"/>
    <property type="match status" value="1"/>
</dbReference>
<dbReference type="Proteomes" id="UP000318017">
    <property type="component" value="Chromosome"/>
</dbReference>
<accession>A0A518GFL6</accession>
<evidence type="ECO:0000259" key="1">
    <source>
        <dbReference type="Pfam" id="PF00496"/>
    </source>
</evidence>
<protein>
    <submittedName>
        <fullName evidence="2">Bacterial extracellular solute-binding protein, family 5 Middle</fullName>
    </submittedName>
</protein>
<dbReference type="Pfam" id="PF00496">
    <property type="entry name" value="SBP_bac_5"/>
    <property type="match status" value="1"/>
</dbReference>
<dbReference type="Gene3D" id="3.40.190.10">
    <property type="entry name" value="Periplasmic binding protein-like II"/>
    <property type="match status" value="1"/>
</dbReference>
<dbReference type="Gene3D" id="3.10.105.10">
    <property type="entry name" value="Dipeptide-binding Protein, Domain 3"/>
    <property type="match status" value="1"/>
</dbReference>
<dbReference type="InterPro" id="IPR039424">
    <property type="entry name" value="SBP_5"/>
</dbReference>
<gene>
    <name evidence="2" type="ORF">Q31a_57450</name>
</gene>
<dbReference type="KEGG" id="ahel:Q31a_57450"/>
<organism evidence="2 3">
    <name type="scientific">Aureliella helgolandensis</name>
    <dbReference type="NCBI Taxonomy" id="2527968"/>
    <lineage>
        <taxon>Bacteria</taxon>
        <taxon>Pseudomonadati</taxon>
        <taxon>Planctomycetota</taxon>
        <taxon>Planctomycetia</taxon>
        <taxon>Pirellulales</taxon>
        <taxon>Pirellulaceae</taxon>
        <taxon>Aureliella</taxon>
    </lineage>
</organism>